<reference evidence="3 4" key="1">
    <citation type="submission" date="2021-02" db="EMBL/GenBank/DDBJ databases">
        <title>De Novo genome assembly of isolated myxobacteria.</title>
        <authorList>
            <person name="Stevens D.C."/>
        </authorList>
    </citation>
    <scope>NUCLEOTIDE SEQUENCE [LARGE SCALE GENOMIC DNA]</scope>
    <source>
        <strain evidence="3 4">SCHIC003</strain>
    </source>
</reference>
<dbReference type="InterPro" id="IPR016117">
    <property type="entry name" value="ArgJ-like_dom_sf"/>
</dbReference>
<comment type="similarity">
    <text evidence="1">Belongs to the peptidase S58 family.</text>
</comment>
<evidence type="ECO:0000256" key="1">
    <source>
        <dbReference type="ARBA" id="ARBA00007068"/>
    </source>
</evidence>
<dbReference type="Proteomes" id="UP000663090">
    <property type="component" value="Chromosome"/>
</dbReference>
<keyword evidence="4" id="KW-1185">Reference proteome</keyword>
<dbReference type="InterPro" id="IPR005321">
    <property type="entry name" value="Peptidase_S58_DmpA"/>
</dbReference>
<dbReference type="SUPFAM" id="SSF56266">
    <property type="entry name" value="DmpA/ArgJ-like"/>
    <property type="match status" value="1"/>
</dbReference>
<evidence type="ECO:0000313" key="3">
    <source>
        <dbReference type="EMBL" id="QSQ16343.1"/>
    </source>
</evidence>
<feature type="chain" id="PRO_5047231274" evidence="2">
    <location>
        <begin position="26"/>
        <end position="429"/>
    </location>
</feature>
<dbReference type="PANTHER" id="PTHR36512:SF3">
    <property type="entry name" value="BLR5678 PROTEIN"/>
    <property type="match status" value="1"/>
</dbReference>
<dbReference type="EMBL" id="CP071091">
    <property type="protein sequence ID" value="QSQ16343.1"/>
    <property type="molecule type" value="Genomic_DNA"/>
</dbReference>
<sequence length="429" mass="45016">MHTHQRPLLCGVVLSLLLLPSLASAQSERPRARARTLGITFGGQSGPHDAITDVPGVEVGHTTLISGEGRVERGKGPVRTGVTAVLPRGKDGVAQPVFAATYALNGNGEMTGTHWIQEGGQLFGPVMITNTNDIGAVREAVISWAADRDLAWDLGLPVVAETWDGMLHDIYGFHVKPPHARQALDSAKAGPVVEGSVGGGTGMVCHGFKGGIGTASRKLPESEGGYTLGVLVQCNYGSRRLFSVEGVPVGEELKDQMPCYVGTKKPDSPMMEWVPACSTAKNAAPPANPFEGAGSIIIVVATDAPLLPHQLQRVVRRVPLAIAKMGGLGENYSGDIFLAFSTQPIPSPTSAKVASVSSLQSEYLNPLFEATVQATQEAILNAMLASDTMTGADSIRVFGLPHDGLVKAMKKHGRLTAAPKPAPARKARP</sequence>
<evidence type="ECO:0000313" key="4">
    <source>
        <dbReference type="Proteomes" id="UP000663090"/>
    </source>
</evidence>
<dbReference type="Pfam" id="PF03576">
    <property type="entry name" value="Peptidase_S58"/>
    <property type="match status" value="1"/>
</dbReference>
<protein>
    <submittedName>
        <fullName evidence="3">P1 family peptidase</fullName>
    </submittedName>
</protein>
<dbReference type="Gene3D" id="3.60.70.12">
    <property type="entry name" value="L-amino peptidase D-ALA esterase/amidase"/>
    <property type="match status" value="1"/>
</dbReference>
<name>A0ABX7NJA8_9BACT</name>
<dbReference type="PANTHER" id="PTHR36512">
    <property type="entry name" value="D-AMINOPEPTIDASE"/>
    <property type="match status" value="1"/>
</dbReference>
<accession>A0ABX7NJA8</accession>
<proteinExistence type="inferred from homology"/>
<keyword evidence="2" id="KW-0732">Signal</keyword>
<dbReference type="RefSeq" id="WP_206718004.1">
    <property type="nucleotide sequence ID" value="NZ_CP071091.1"/>
</dbReference>
<gene>
    <name evidence="3" type="ORF">JY572_09965</name>
</gene>
<dbReference type="CDD" id="cd02253">
    <property type="entry name" value="DmpA"/>
    <property type="match status" value="1"/>
</dbReference>
<evidence type="ECO:0000256" key="2">
    <source>
        <dbReference type="SAM" id="SignalP"/>
    </source>
</evidence>
<organism evidence="3 4">
    <name type="scientific">Myxococcus landrumensis</name>
    <dbReference type="NCBI Taxonomy" id="2813577"/>
    <lineage>
        <taxon>Bacteria</taxon>
        <taxon>Pseudomonadati</taxon>
        <taxon>Myxococcota</taxon>
        <taxon>Myxococcia</taxon>
        <taxon>Myxococcales</taxon>
        <taxon>Cystobacterineae</taxon>
        <taxon>Myxococcaceae</taxon>
        <taxon>Myxococcus</taxon>
    </lineage>
</organism>
<feature type="signal peptide" evidence="2">
    <location>
        <begin position="1"/>
        <end position="25"/>
    </location>
</feature>